<organism evidence="1 2">
    <name type="scientific">Solanum verrucosum</name>
    <dbReference type="NCBI Taxonomy" id="315347"/>
    <lineage>
        <taxon>Eukaryota</taxon>
        <taxon>Viridiplantae</taxon>
        <taxon>Streptophyta</taxon>
        <taxon>Embryophyta</taxon>
        <taxon>Tracheophyta</taxon>
        <taxon>Spermatophyta</taxon>
        <taxon>Magnoliopsida</taxon>
        <taxon>eudicotyledons</taxon>
        <taxon>Gunneridae</taxon>
        <taxon>Pentapetalae</taxon>
        <taxon>asterids</taxon>
        <taxon>lamiids</taxon>
        <taxon>Solanales</taxon>
        <taxon>Solanaceae</taxon>
        <taxon>Solanoideae</taxon>
        <taxon>Solaneae</taxon>
        <taxon>Solanum</taxon>
    </lineage>
</organism>
<dbReference type="EMBL" id="CP133612">
    <property type="protein sequence ID" value="WMV09122.1"/>
    <property type="molecule type" value="Genomic_DNA"/>
</dbReference>
<accession>A0AAF0PR48</accession>
<gene>
    <name evidence="1" type="ORF">MTR67_002507</name>
</gene>
<evidence type="ECO:0000313" key="2">
    <source>
        <dbReference type="Proteomes" id="UP001234989"/>
    </source>
</evidence>
<dbReference type="Proteomes" id="UP001234989">
    <property type="component" value="Chromosome 1"/>
</dbReference>
<keyword evidence="2" id="KW-1185">Reference proteome</keyword>
<evidence type="ECO:0000313" key="1">
    <source>
        <dbReference type="EMBL" id="WMV09122.1"/>
    </source>
</evidence>
<reference evidence="1" key="1">
    <citation type="submission" date="2023-08" db="EMBL/GenBank/DDBJ databases">
        <title>A de novo genome assembly of Solanum verrucosum Schlechtendal, a Mexican diploid species geographically isolated from the other diploid A-genome species in potato relatives.</title>
        <authorList>
            <person name="Hosaka K."/>
        </authorList>
    </citation>
    <scope>NUCLEOTIDE SEQUENCE</scope>
    <source>
        <tissue evidence="1">Young leaves</tissue>
    </source>
</reference>
<name>A0AAF0PR48_SOLVR</name>
<protein>
    <submittedName>
        <fullName evidence="1">Uncharacterized protein</fullName>
    </submittedName>
</protein>
<sequence>MEGVAPRRGPAPLMAKKWLHVTDCTILIFNFQKLVGTPPRRGLVSR</sequence>
<proteinExistence type="predicted"/>
<dbReference type="AlphaFoldDB" id="A0AAF0PR48"/>